<reference evidence="1 2" key="1">
    <citation type="submission" date="2018-05" db="EMBL/GenBank/DDBJ databases">
        <title>Amnibacterium sp. M8JJ-5, whole genome shotgun sequence.</title>
        <authorList>
            <person name="Tuo L."/>
        </authorList>
    </citation>
    <scope>NUCLEOTIDE SEQUENCE [LARGE SCALE GENOMIC DNA]</scope>
    <source>
        <strain evidence="1 2">M8JJ-5</strain>
    </source>
</reference>
<evidence type="ECO:0000313" key="2">
    <source>
        <dbReference type="Proteomes" id="UP000244893"/>
    </source>
</evidence>
<sequence>MLPKTRYRPLNPTERALIEHMLRADLPGYATLRAQLPSALHVAHWFPGSPSFDIQVADDAPLYHDESTKSGDIGNIVGAHGVYRDGSHPVDSEQIGDIFLWVKGGRLAALEYAWASERMPLTLPAISQLSAD</sequence>
<proteinExistence type="predicted"/>
<evidence type="ECO:0000313" key="1">
    <source>
        <dbReference type="EMBL" id="PVZ93738.1"/>
    </source>
</evidence>
<dbReference type="EMBL" id="QEOP01000002">
    <property type="protein sequence ID" value="PVZ93738.1"/>
    <property type="molecule type" value="Genomic_DNA"/>
</dbReference>
<dbReference type="RefSeq" id="WP_116756252.1">
    <property type="nucleotide sequence ID" value="NZ_JBHUEX010000001.1"/>
</dbReference>
<keyword evidence="2" id="KW-1185">Reference proteome</keyword>
<gene>
    <name evidence="1" type="ORF">DDQ50_08040</name>
</gene>
<accession>A0A2V1HMH4</accession>
<dbReference type="OrthoDB" id="5021936at2"/>
<protein>
    <submittedName>
        <fullName evidence="1">Uncharacterized protein</fullName>
    </submittedName>
</protein>
<dbReference type="AlphaFoldDB" id="A0A2V1HMH4"/>
<dbReference type="Proteomes" id="UP000244893">
    <property type="component" value="Unassembled WGS sequence"/>
</dbReference>
<name>A0A2V1HMH4_9MICO</name>
<comment type="caution">
    <text evidence="1">The sequence shown here is derived from an EMBL/GenBank/DDBJ whole genome shotgun (WGS) entry which is preliminary data.</text>
</comment>
<organism evidence="1 2">
    <name type="scientific">Amnibacterium flavum</name>
    <dbReference type="NCBI Taxonomy" id="2173173"/>
    <lineage>
        <taxon>Bacteria</taxon>
        <taxon>Bacillati</taxon>
        <taxon>Actinomycetota</taxon>
        <taxon>Actinomycetes</taxon>
        <taxon>Micrococcales</taxon>
        <taxon>Microbacteriaceae</taxon>
        <taxon>Amnibacterium</taxon>
    </lineage>
</organism>